<sequence length="260" mass="29470">MKNPLKDFFFLSVLVVLISAFSCSRPPELPDTPSISFHDIEFEVINEGDPLFEENVLRLSFNVADGNGDLGLDGGEDNPPYNAYNLIFDNTGNPVEFGQRPNDPMFTCLDYIIEERENTDVNGDGDFLDTLLIDFNYDQFNIEVDFFVKRNGQFQEVDLRAQPTGSANQNTLCGISFDGRFPCLSSTEDPCDYVRNNNRPIEGVITYDMISGLFEPIFRTDTLKLSFKIKDRALNESNISETPEFTLQEIKKVSTDEDED</sequence>
<gene>
    <name evidence="1" type="ORF">SAMN05216290_3501</name>
</gene>
<dbReference type="STRING" id="1267423.SAMN05216290_3501"/>
<name>A0A1I0RG64_9BACT</name>
<accession>A0A1I0RG64</accession>
<dbReference type="GeneID" id="99988173"/>
<evidence type="ECO:0000313" key="2">
    <source>
        <dbReference type="Proteomes" id="UP000199437"/>
    </source>
</evidence>
<dbReference type="EMBL" id="FOIR01000004">
    <property type="protein sequence ID" value="SEW39832.1"/>
    <property type="molecule type" value="Genomic_DNA"/>
</dbReference>
<keyword evidence="2" id="KW-1185">Reference proteome</keyword>
<organism evidence="1 2">
    <name type="scientific">Roseivirga pacifica</name>
    <dbReference type="NCBI Taxonomy" id="1267423"/>
    <lineage>
        <taxon>Bacteria</taxon>
        <taxon>Pseudomonadati</taxon>
        <taxon>Bacteroidota</taxon>
        <taxon>Cytophagia</taxon>
        <taxon>Cytophagales</taxon>
        <taxon>Roseivirgaceae</taxon>
        <taxon>Roseivirga</taxon>
    </lineage>
</organism>
<dbReference type="PROSITE" id="PS51257">
    <property type="entry name" value="PROKAR_LIPOPROTEIN"/>
    <property type="match status" value="1"/>
</dbReference>
<dbReference type="OrthoDB" id="980982at2"/>
<evidence type="ECO:0000313" key="1">
    <source>
        <dbReference type="EMBL" id="SEW39832.1"/>
    </source>
</evidence>
<dbReference type="RefSeq" id="WP_090260272.1">
    <property type="nucleotide sequence ID" value="NZ_FOIR01000004.1"/>
</dbReference>
<evidence type="ECO:0008006" key="3">
    <source>
        <dbReference type="Google" id="ProtNLM"/>
    </source>
</evidence>
<dbReference type="Proteomes" id="UP000199437">
    <property type="component" value="Unassembled WGS sequence"/>
</dbReference>
<dbReference type="AlphaFoldDB" id="A0A1I0RG64"/>
<reference evidence="2" key="1">
    <citation type="submission" date="2016-10" db="EMBL/GenBank/DDBJ databases">
        <authorList>
            <person name="Varghese N."/>
            <person name="Submissions S."/>
        </authorList>
    </citation>
    <scope>NUCLEOTIDE SEQUENCE [LARGE SCALE GENOMIC DNA]</scope>
    <source>
        <strain evidence="2">CGMCC 1.12402</strain>
    </source>
</reference>
<proteinExistence type="predicted"/>
<protein>
    <recommendedName>
        <fullName evidence="3">Lipoprotein</fullName>
    </recommendedName>
</protein>